<feature type="non-terminal residue" evidence="1">
    <location>
        <position position="1"/>
    </location>
</feature>
<proteinExistence type="predicted"/>
<gene>
    <name evidence="1" type="ORF">METZ01_LOCUS184782</name>
</gene>
<protein>
    <submittedName>
        <fullName evidence="1">Uncharacterized protein</fullName>
    </submittedName>
</protein>
<accession>A0A382D0F3</accession>
<sequence>VRIQHKKCVLKPIQKYFFDQGSHAAFLIQNLIQHSRILTNNVRF</sequence>
<evidence type="ECO:0000313" key="1">
    <source>
        <dbReference type="EMBL" id="SVB31928.1"/>
    </source>
</evidence>
<name>A0A382D0F3_9ZZZZ</name>
<dbReference type="EMBL" id="UINC01037041">
    <property type="protein sequence ID" value="SVB31928.1"/>
    <property type="molecule type" value="Genomic_DNA"/>
</dbReference>
<dbReference type="AlphaFoldDB" id="A0A382D0F3"/>
<reference evidence="1" key="1">
    <citation type="submission" date="2018-05" db="EMBL/GenBank/DDBJ databases">
        <authorList>
            <person name="Lanie J.A."/>
            <person name="Ng W.-L."/>
            <person name="Kazmierczak K.M."/>
            <person name="Andrzejewski T.M."/>
            <person name="Davidsen T.M."/>
            <person name="Wayne K.J."/>
            <person name="Tettelin H."/>
            <person name="Glass J.I."/>
            <person name="Rusch D."/>
            <person name="Podicherti R."/>
            <person name="Tsui H.-C.T."/>
            <person name="Winkler M.E."/>
        </authorList>
    </citation>
    <scope>NUCLEOTIDE SEQUENCE</scope>
</reference>
<organism evidence="1">
    <name type="scientific">marine metagenome</name>
    <dbReference type="NCBI Taxonomy" id="408172"/>
    <lineage>
        <taxon>unclassified sequences</taxon>
        <taxon>metagenomes</taxon>
        <taxon>ecological metagenomes</taxon>
    </lineage>
</organism>